<dbReference type="SUPFAM" id="SSF88723">
    <property type="entry name" value="PIN domain-like"/>
    <property type="match status" value="1"/>
</dbReference>
<evidence type="ECO:0000259" key="1">
    <source>
        <dbReference type="Pfam" id="PF13470"/>
    </source>
</evidence>
<dbReference type="InterPro" id="IPR002850">
    <property type="entry name" value="PIN_toxin-like"/>
</dbReference>
<dbReference type="Pfam" id="PF13470">
    <property type="entry name" value="PIN_3"/>
    <property type="match status" value="1"/>
</dbReference>
<feature type="domain" description="PIN" evidence="1">
    <location>
        <begin position="2"/>
        <end position="111"/>
    </location>
</feature>
<dbReference type="EMBL" id="FWDO01000004">
    <property type="protein sequence ID" value="SLM18007.1"/>
    <property type="molecule type" value="Genomic_DNA"/>
</dbReference>
<name>A0A3P3XP11_9SPIR</name>
<gene>
    <name evidence="2" type="ORF">SPIRO4BDMA_40579</name>
</gene>
<dbReference type="InterPro" id="IPR029060">
    <property type="entry name" value="PIN-like_dom_sf"/>
</dbReference>
<dbReference type="NCBIfam" id="TIGR00305">
    <property type="entry name" value="putative toxin-antitoxin system toxin component, PIN family"/>
    <property type="match status" value="1"/>
</dbReference>
<protein>
    <recommendedName>
        <fullName evidence="1">PIN domain-containing protein</fullName>
    </recommendedName>
</protein>
<reference evidence="2" key="1">
    <citation type="submission" date="2017-02" db="EMBL/GenBank/DDBJ databases">
        <authorList>
            <person name="Regsiter A."/>
            <person name="William W."/>
        </authorList>
    </citation>
    <scope>NUCLEOTIDE SEQUENCE</scope>
    <source>
        <strain evidence="2">BdmA 4</strain>
    </source>
</reference>
<sequence length="134" mass="15154">MRILVDTNIILSAALFPEGKVSRVFSYLLEAHTVVIASYSIQECKTVFMKKFPDKIDCLKAFLLKIDYEPFKTPKKLDAHDFPPMRDASDLPVLASAILSDVDILLTGDKDFEGIGIKKPLIFTPNQYFDLIQK</sequence>
<evidence type="ECO:0000313" key="2">
    <source>
        <dbReference type="EMBL" id="SLM18007.1"/>
    </source>
</evidence>
<proteinExistence type="predicted"/>
<dbReference type="InterPro" id="IPR002716">
    <property type="entry name" value="PIN_dom"/>
</dbReference>
<dbReference type="CDD" id="cd09854">
    <property type="entry name" value="PIN_VapC-like"/>
    <property type="match status" value="1"/>
</dbReference>
<accession>A0A3P3XP11</accession>
<dbReference type="PANTHER" id="PTHR34610:SF4">
    <property type="entry name" value="SLL8027 PROTEIN"/>
    <property type="match status" value="1"/>
</dbReference>
<dbReference type="PANTHER" id="PTHR34610">
    <property type="entry name" value="SSL7007 PROTEIN"/>
    <property type="match status" value="1"/>
</dbReference>
<organism evidence="2">
    <name type="scientific">uncultured spirochete</name>
    <dbReference type="NCBI Taxonomy" id="156406"/>
    <lineage>
        <taxon>Bacteria</taxon>
        <taxon>Pseudomonadati</taxon>
        <taxon>Spirochaetota</taxon>
        <taxon>Spirochaetia</taxon>
        <taxon>Spirochaetales</taxon>
        <taxon>environmental samples</taxon>
    </lineage>
</organism>
<dbReference type="AlphaFoldDB" id="A0A3P3XP11"/>